<keyword evidence="4 5" id="KW-0067">ATP-binding</keyword>
<reference evidence="6 7" key="1">
    <citation type="submission" date="2020-08" db="EMBL/GenBank/DDBJ databases">
        <title>Genomic Encyclopedia of Type Strains, Phase IV (KMG-IV): sequencing the most valuable type-strain genomes for metagenomic binning, comparative biology and taxonomic classification.</title>
        <authorList>
            <person name="Goeker M."/>
        </authorList>
    </citation>
    <scope>NUCLEOTIDE SEQUENCE [LARGE SCALE GENOMIC DNA]</scope>
    <source>
        <strain evidence="6 7">DSM 12706</strain>
    </source>
</reference>
<dbReference type="Gene3D" id="1.10.4200.10">
    <property type="entry name" value="Triphosphoribosyl-dephospho-CoA protein"/>
    <property type="match status" value="2"/>
</dbReference>
<evidence type="ECO:0000256" key="1">
    <source>
        <dbReference type="ARBA" id="ARBA00001210"/>
    </source>
</evidence>
<dbReference type="InterPro" id="IPR002736">
    <property type="entry name" value="CitG"/>
</dbReference>
<evidence type="ECO:0000256" key="2">
    <source>
        <dbReference type="ARBA" id="ARBA00022679"/>
    </source>
</evidence>
<comment type="similarity">
    <text evidence="5">Belongs to the CitG/MdcB family.</text>
</comment>
<dbReference type="GO" id="GO:0005524">
    <property type="term" value="F:ATP binding"/>
    <property type="evidence" value="ECO:0007669"/>
    <property type="project" value="UniProtKB-KW"/>
</dbReference>
<sequence length="315" mass="32675">MQSALAQPALQARRREVSSFAASISALPTRIATLAVESLIAEASLTPKPGLVDSRGPGAHADLDIALMHRSARSLFPCFREMARAVTGMTPSRQVREKLAAIGRDGEAAMFAATGGVNTHKGGIWSLGLLTAGAVMSSRPGDAVEIASIAGSIARHSDSRMPSDATNGSRVVERYGVPGARGEAQDGFPHVVGVGLPALRQARSRGVGETFARLDALLSIMAKLDDTCLLHRGGPKALDTAKSGAAEILRLGGTSTQAGLDALDQLDIDLLELNASPGGSGDLFAATLFLDSLNQLSSGLPVDLDQNGDFSQWKS</sequence>
<dbReference type="NCBIfam" id="NF002315">
    <property type="entry name" value="PRK01237.1"/>
    <property type="match status" value="1"/>
</dbReference>
<dbReference type="GO" id="GO:0046917">
    <property type="term" value="F:triphosphoribosyl-dephospho-CoA synthase activity"/>
    <property type="evidence" value="ECO:0007669"/>
    <property type="project" value="UniProtKB-UniRule"/>
</dbReference>
<name>A0A7W7Z1B7_9BRAD</name>
<protein>
    <recommendedName>
        <fullName evidence="5">Probable 2-(5''-triphosphoribosyl)-3'-dephosphocoenzyme-A synthase</fullName>
        <shortName evidence="5">2-(5''-triphosphoribosyl)-3'-dephospho-CoA synthase</shortName>
        <ecNumber evidence="5">2.4.2.52</ecNumber>
    </recommendedName>
</protein>
<comment type="catalytic activity">
    <reaction evidence="1 5">
        <text>3'-dephospho-CoA + ATP = 2'-(5''-triphospho-alpha-D-ribosyl)-3'-dephospho-CoA + adenine</text>
        <dbReference type="Rhea" id="RHEA:15117"/>
        <dbReference type="ChEBI" id="CHEBI:16708"/>
        <dbReference type="ChEBI" id="CHEBI:30616"/>
        <dbReference type="ChEBI" id="CHEBI:57328"/>
        <dbReference type="ChEBI" id="CHEBI:61378"/>
        <dbReference type="EC" id="2.4.2.52"/>
    </reaction>
</comment>
<dbReference type="GO" id="GO:0051191">
    <property type="term" value="P:prosthetic group biosynthetic process"/>
    <property type="evidence" value="ECO:0007669"/>
    <property type="project" value="TreeGrafter"/>
</dbReference>
<evidence type="ECO:0000256" key="4">
    <source>
        <dbReference type="ARBA" id="ARBA00022840"/>
    </source>
</evidence>
<keyword evidence="2 5" id="KW-0808">Transferase</keyword>
<dbReference type="RefSeq" id="WP_184254833.1">
    <property type="nucleotide sequence ID" value="NZ_JACHIH010000003.1"/>
</dbReference>
<keyword evidence="6" id="KW-0328">Glycosyltransferase</keyword>
<gene>
    <name evidence="5" type="primary">mdcB</name>
    <name evidence="6" type="ORF">HNR60_000951</name>
</gene>
<keyword evidence="7" id="KW-1185">Reference proteome</keyword>
<dbReference type="InterPro" id="IPR017555">
    <property type="entry name" value="TriPribosyl-deP-CoA_syn"/>
</dbReference>
<dbReference type="AlphaFoldDB" id="A0A7W7Z1B7"/>
<dbReference type="PANTHER" id="PTHR30201:SF2">
    <property type="entry name" value="2-(5''-TRIPHOSPHORIBOSYL)-3'-DEPHOSPHOCOENZYME-A SYNTHASE"/>
    <property type="match status" value="1"/>
</dbReference>
<dbReference type="NCBIfam" id="TIGR03132">
    <property type="entry name" value="malonate_mdcB"/>
    <property type="match status" value="1"/>
</dbReference>
<proteinExistence type="inferred from homology"/>
<dbReference type="HAMAP" id="MF_01883">
    <property type="entry name" value="MdcB"/>
    <property type="match status" value="1"/>
</dbReference>
<keyword evidence="3 5" id="KW-0547">Nucleotide-binding</keyword>
<accession>A0A7W7Z1B7</accession>
<evidence type="ECO:0000256" key="3">
    <source>
        <dbReference type="ARBA" id="ARBA00022741"/>
    </source>
</evidence>
<comment type="function">
    <text evidence="5">Involved in the formation of 2-(5''-phosphoribosyl)-3'-dephosphocoenzyme-A, the prosthetic group of the acyl-carrier protein of the malonate decarboxylase.</text>
</comment>
<dbReference type="Proteomes" id="UP000542353">
    <property type="component" value="Unassembled WGS sequence"/>
</dbReference>
<evidence type="ECO:0000313" key="6">
    <source>
        <dbReference type="EMBL" id="MBB5046209.1"/>
    </source>
</evidence>
<comment type="caution">
    <text evidence="6">The sequence shown here is derived from an EMBL/GenBank/DDBJ whole genome shotgun (WGS) entry which is preliminary data.</text>
</comment>
<dbReference type="GO" id="GO:0016757">
    <property type="term" value="F:glycosyltransferase activity"/>
    <property type="evidence" value="ECO:0007669"/>
    <property type="project" value="UniProtKB-KW"/>
</dbReference>
<dbReference type="EMBL" id="JACHIH010000003">
    <property type="protein sequence ID" value="MBB5046209.1"/>
    <property type="molecule type" value="Genomic_DNA"/>
</dbReference>
<dbReference type="PANTHER" id="PTHR30201">
    <property type="entry name" value="TRIPHOSPHORIBOSYL-DEPHOSPHO-COA SYNTHASE"/>
    <property type="match status" value="1"/>
</dbReference>
<dbReference type="Pfam" id="PF01874">
    <property type="entry name" value="CitG"/>
    <property type="match status" value="1"/>
</dbReference>
<evidence type="ECO:0000313" key="7">
    <source>
        <dbReference type="Proteomes" id="UP000542353"/>
    </source>
</evidence>
<dbReference type="EC" id="2.4.2.52" evidence="5"/>
<organism evidence="6 7">
    <name type="scientific">Rhodopseudomonas rhenobacensis</name>
    <dbReference type="NCBI Taxonomy" id="87461"/>
    <lineage>
        <taxon>Bacteria</taxon>
        <taxon>Pseudomonadati</taxon>
        <taxon>Pseudomonadota</taxon>
        <taxon>Alphaproteobacteria</taxon>
        <taxon>Hyphomicrobiales</taxon>
        <taxon>Nitrobacteraceae</taxon>
        <taxon>Rhodopseudomonas</taxon>
    </lineage>
</organism>
<evidence type="ECO:0000256" key="5">
    <source>
        <dbReference type="HAMAP-Rule" id="MF_01883"/>
    </source>
</evidence>